<name>A0A921K791_9MICC</name>
<comment type="similarity">
    <text evidence="1 2">Belongs to the glutamate synthase family.</text>
</comment>
<dbReference type="GO" id="GO:0006537">
    <property type="term" value="P:glutamate biosynthetic process"/>
    <property type="evidence" value="ECO:0007669"/>
    <property type="project" value="InterPro"/>
</dbReference>
<accession>A0A921K791</accession>
<sequence>MMKKWFRADPPNTSLGKIMKGAATAVGLGAVVAYDLLQKRSGVLRNYPVIGHGRTLLLKIRPEIQQYFIERDWDGRPFDKTSRQLIHARSRDDKSEESFGTVHDVTAEGKEWFVHSITPVKPLSVPPRIPVGGADCTKPYDMALLNVSSMSYGSLSAHAIQALNAGAAKGEFAHDTGEGGISPHHLAGGGDLVWEIGTAYFGARTADGDFDPQKFADLSAMDAVKMVSLKLSQGAKPGIGGVLPQAKITEEIAEIRGVPRDKKCISPPYHTVFSTPVELIEFIATMRELSGGKPAGFKLCVTSQRDVLAICKAIHQVGTAPDFIIVDGSEGGTGAAPVEFEDYIGMPLTQGLMTVHNALVGTGLRDQIRVGASGKVAEGSDLVRRMLQGADYLNSARAMMMALGCIQAMRCAENTCPVGVATQSKRRQRALHVPTKTEYVYNYQRNTVRQALRVMAALGVQHPDDLHPTMLRRNLSEGQSASYAELYEWLEPGQLYGEPPEQWLQAWQQASPDRFGPGSAFISK</sequence>
<evidence type="ECO:0000256" key="2">
    <source>
        <dbReference type="PIRNR" id="PIRNR006429"/>
    </source>
</evidence>
<protein>
    <submittedName>
        <fullName evidence="4">FMN-binding glutamate synthase family protein</fullName>
    </submittedName>
</protein>
<proteinExistence type="inferred from homology"/>
<dbReference type="RefSeq" id="WP_303904400.1">
    <property type="nucleotide sequence ID" value="NZ_DYXC01000072.1"/>
</dbReference>
<reference evidence="4" key="1">
    <citation type="journal article" date="2021" name="PeerJ">
        <title>Extensive microbial diversity within the chicken gut microbiome revealed by metagenomics and culture.</title>
        <authorList>
            <person name="Gilroy R."/>
            <person name="Ravi A."/>
            <person name="Getino M."/>
            <person name="Pursley I."/>
            <person name="Horton D.L."/>
            <person name="Alikhan N.F."/>
            <person name="Baker D."/>
            <person name="Gharbi K."/>
            <person name="Hall N."/>
            <person name="Watson M."/>
            <person name="Adriaenssens E.M."/>
            <person name="Foster-Nyarko E."/>
            <person name="Jarju S."/>
            <person name="Secka A."/>
            <person name="Antonio M."/>
            <person name="Oren A."/>
            <person name="Chaudhuri R.R."/>
            <person name="La Ragione R."/>
            <person name="Hildebrand F."/>
            <person name="Pallen M.J."/>
        </authorList>
    </citation>
    <scope>NUCLEOTIDE SEQUENCE</scope>
    <source>
        <strain evidence="4">ChiHjej13B12-14962</strain>
    </source>
</reference>
<dbReference type="Pfam" id="PF01645">
    <property type="entry name" value="Glu_synthase"/>
    <property type="match status" value="1"/>
</dbReference>
<gene>
    <name evidence="4" type="ORF">K8V32_06005</name>
</gene>
<dbReference type="PANTHER" id="PTHR43819:SF1">
    <property type="entry name" value="ARCHAEAL-TYPE GLUTAMATE SYNTHASE [NADPH]"/>
    <property type="match status" value="1"/>
</dbReference>
<dbReference type="GO" id="GO:0015930">
    <property type="term" value="F:glutamate synthase activity"/>
    <property type="evidence" value="ECO:0007669"/>
    <property type="project" value="InterPro"/>
</dbReference>
<dbReference type="Gene3D" id="3.20.20.70">
    <property type="entry name" value="Aldolase class I"/>
    <property type="match status" value="1"/>
</dbReference>
<dbReference type="InterPro" id="IPR027283">
    <property type="entry name" value="YerD"/>
</dbReference>
<dbReference type="PANTHER" id="PTHR43819">
    <property type="entry name" value="ARCHAEAL-TYPE GLUTAMATE SYNTHASE [NADPH]"/>
    <property type="match status" value="1"/>
</dbReference>
<comment type="caution">
    <text evidence="4">The sequence shown here is derived from an EMBL/GenBank/DDBJ whole genome shotgun (WGS) entry which is preliminary data.</text>
</comment>
<reference evidence="4" key="2">
    <citation type="submission" date="2021-09" db="EMBL/GenBank/DDBJ databases">
        <authorList>
            <person name="Gilroy R."/>
        </authorList>
    </citation>
    <scope>NUCLEOTIDE SEQUENCE</scope>
    <source>
        <strain evidence="4">ChiHjej13B12-14962</strain>
    </source>
</reference>
<dbReference type="PIRSF" id="PIRSF500060">
    <property type="entry name" value="UCP500060"/>
    <property type="match status" value="1"/>
</dbReference>
<dbReference type="AlphaFoldDB" id="A0A921K791"/>
<evidence type="ECO:0000313" key="5">
    <source>
        <dbReference type="Proteomes" id="UP000703315"/>
    </source>
</evidence>
<evidence type="ECO:0000313" key="4">
    <source>
        <dbReference type="EMBL" id="HJF14347.1"/>
    </source>
</evidence>
<evidence type="ECO:0000256" key="1">
    <source>
        <dbReference type="ARBA" id="ARBA00009716"/>
    </source>
</evidence>
<feature type="domain" description="Glutamate synthase" evidence="3">
    <location>
        <begin position="145"/>
        <end position="460"/>
    </location>
</feature>
<dbReference type="PIRSF" id="PIRSF006429">
    <property type="entry name" value="GOGAT_lg_2"/>
    <property type="match status" value="1"/>
</dbReference>
<dbReference type="SUPFAM" id="SSF51395">
    <property type="entry name" value="FMN-linked oxidoreductases"/>
    <property type="match status" value="1"/>
</dbReference>
<dbReference type="Proteomes" id="UP000703315">
    <property type="component" value="Unassembled WGS sequence"/>
</dbReference>
<dbReference type="CDD" id="cd02808">
    <property type="entry name" value="GltS_FMN"/>
    <property type="match status" value="1"/>
</dbReference>
<evidence type="ECO:0000259" key="3">
    <source>
        <dbReference type="Pfam" id="PF01645"/>
    </source>
</evidence>
<dbReference type="InterPro" id="IPR024188">
    <property type="entry name" value="GltB"/>
</dbReference>
<dbReference type="InterPro" id="IPR013785">
    <property type="entry name" value="Aldolase_TIM"/>
</dbReference>
<organism evidence="4 5">
    <name type="scientific">Enteractinococcus helveticum</name>
    <dbReference type="NCBI Taxonomy" id="1837282"/>
    <lineage>
        <taxon>Bacteria</taxon>
        <taxon>Bacillati</taxon>
        <taxon>Actinomycetota</taxon>
        <taxon>Actinomycetes</taxon>
        <taxon>Micrococcales</taxon>
        <taxon>Micrococcaceae</taxon>
    </lineage>
</organism>
<dbReference type="EMBL" id="DYXC01000072">
    <property type="protein sequence ID" value="HJF14347.1"/>
    <property type="molecule type" value="Genomic_DNA"/>
</dbReference>
<dbReference type="InterPro" id="IPR002932">
    <property type="entry name" value="Glu_synthdom"/>
</dbReference>